<dbReference type="Proteomes" id="UP001065322">
    <property type="component" value="Chromosome"/>
</dbReference>
<protein>
    <submittedName>
        <fullName evidence="2">Uncharacterized protein</fullName>
    </submittedName>
</protein>
<proteinExistence type="predicted"/>
<feature type="compositionally biased region" description="Polar residues" evidence="1">
    <location>
        <begin position="34"/>
        <end position="47"/>
    </location>
</feature>
<gene>
    <name evidence="2" type="ORF">HUF19_14835</name>
</gene>
<keyword evidence="3" id="KW-1185">Reference proteome</keyword>
<organism evidence="2 3">
    <name type="scientific">Thalassolituus hydrocarboniclasticus</name>
    <dbReference type="NCBI Taxonomy" id="2742796"/>
    <lineage>
        <taxon>Bacteria</taxon>
        <taxon>Pseudomonadati</taxon>
        <taxon>Pseudomonadota</taxon>
        <taxon>Gammaproteobacteria</taxon>
        <taxon>Oceanospirillales</taxon>
        <taxon>Oceanospirillaceae</taxon>
        <taxon>Thalassolituus</taxon>
    </lineage>
</organism>
<dbReference type="EMBL" id="CP054475">
    <property type="protein sequence ID" value="UXD88627.1"/>
    <property type="molecule type" value="Genomic_DNA"/>
</dbReference>
<feature type="region of interest" description="Disordered" evidence="1">
    <location>
        <begin position="15"/>
        <end position="56"/>
    </location>
</feature>
<reference evidence="3" key="1">
    <citation type="submission" date="2020-06" db="EMBL/GenBank/DDBJ databases">
        <title>Thalassolituus marinus alknpb1M-1, a hydrocarbon-degrading bacterium isolated from the deep-sea overlying water using an in-situ strategy from the South China Sea basin.</title>
        <authorList>
            <person name="Dong C."/>
            <person name="Chen Y."/>
            <person name="Shao Z."/>
        </authorList>
    </citation>
    <scope>NUCLEOTIDE SEQUENCE [LARGE SCALE GENOMIC DNA]</scope>
    <source>
        <strain evidence="3">alknpb1M-1</strain>
    </source>
</reference>
<evidence type="ECO:0000313" key="3">
    <source>
        <dbReference type="Proteomes" id="UP001065322"/>
    </source>
</evidence>
<accession>A0ABY6ADA8</accession>
<dbReference type="RefSeq" id="WP_260997356.1">
    <property type="nucleotide sequence ID" value="NZ_CP054475.1"/>
</dbReference>
<evidence type="ECO:0000256" key="1">
    <source>
        <dbReference type="SAM" id="MobiDB-lite"/>
    </source>
</evidence>
<evidence type="ECO:0000313" key="2">
    <source>
        <dbReference type="EMBL" id="UXD88627.1"/>
    </source>
</evidence>
<name>A0ABY6ADA8_9GAMM</name>
<sequence>MLRSLLCCLLLLSPDSGPQTGATATAADSRPDILQSSDSSTTQTFADNAQGDDPQLVHTGSPALFIPDGYSRTPLWQSFNVYTLPLFLIRAPPTA</sequence>